<evidence type="ECO:0000256" key="1">
    <source>
        <dbReference type="SAM" id="Coils"/>
    </source>
</evidence>
<feature type="coiled-coil region" evidence="1">
    <location>
        <begin position="49"/>
        <end position="80"/>
    </location>
</feature>
<name>A0A6M3L0E7_9ZZZZ</name>
<gene>
    <name evidence="2" type="ORF">MM415B02838_0010</name>
</gene>
<reference evidence="2" key="1">
    <citation type="submission" date="2020-03" db="EMBL/GenBank/DDBJ databases">
        <title>The deep terrestrial virosphere.</title>
        <authorList>
            <person name="Holmfeldt K."/>
            <person name="Nilsson E."/>
            <person name="Simone D."/>
            <person name="Lopez-Fernandez M."/>
            <person name="Wu X."/>
            <person name="de Brujin I."/>
            <person name="Lundin D."/>
            <person name="Andersson A."/>
            <person name="Bertilsson S."/>
            <person name="Dopson M."/>
        </authorList>
    </citation>
    <scope>NUCLEOTIDE SEQUENCE</scope>
    <source>
        <strain evidence="2">MM415B02838</strain>
    </source>
</reference>
<accession>A0A6M3L0E7</accession>
<proteinExistence type="predicted"/>
<keyword evidence="1" id="KW-0175">Coiled coil</keyword>
<sequence>MEKNKMTPLVRQPKLKDYFKKKEKYKMGSYLCYNRPLDESSKEELICIIEDLSDFIENEINNMQEKKDKFRDRLDSLGIKIVRYEMSGIHNKCRIRGKYHKYGGHHLSSLTEEETKILKEES</sequence>
<evidence type="ECO:0000313" key="2">
    <source>
        <dbReference type="EMBL" id="QJA88027.1"/>
    </source>
</evidence>
<dbReference type="AlphaFoldDB" id="A0A6M3L0E7"/>
<organism evidence="2">
    <name type="scientific">viral metagenome</name>
    <dbReference type="NCBI Taxonomy" id="1070528"/>
    <lineage>
        <taxon>unclassified sequences</taxon>
        <taxon>metagenomes</taxon>
        <taxon>organismal metagenomes</taxon>
    </lineage>
</organism>
<protein>
    <submittedName>
        <fullName evidence="2">Uncharacterized protein</fullName>
    </submittedName>
</protein>
<dbReference type="EMBL" id="MT142748">
    <property type="protein sequence ID" value="QJA88027.1"/>
    <property type="molecule type" value="Genomic_DNA"/>
</dbReference>